<proteinExistence type="predicted"/>
<keyword evidence="4" id="KW-1185">Reference proteome</keyword>
<organism evidence="3 4">
    <name type="scientific">Oryza meyeriana var. granulata</name>
    <dbReference type="NCBI Taxonomy" id="110450"/>
    <lineage>
        <taxon>Eukaryota</taxon>
        <taxon>Viridiplantae</taxon>
        <taxon>Streptophyta</taxon>
        <taxon>Embryophyta</taxon>
        <taxon>Tracheophyta</taxon>
        <taxon>Spermatophyta</taxon>
        <taxon>Magnoliopsida</taxon>
        <taxon>Liliopsida</taxon>
        <taxon>Poales</taxon>
        <taxon>Poaceae</taxon>
        <taxon>BOP clade</taxon>
        <taxon>Oryzoideae</taxon>
        <taxon>Oryzeae</taxon>
        <taxon>Oryzinae</taxon>
        <taxon>Oryza</taxon>
        <taxon>Oryza meyeriana</taxon>
    </lineage>
</organism>
<dbReference type="Pfam" id="PF25908">
    <property type="entry name" value="DUF7963"/>
    <property type="match status" value="1"/>
</dbReference>
<gene>
    <name evidence="3" type="ORF">E2562_013508</name>
</gene>
<evidence type="ECO:0000313" key="3">
    <source>
        <dbReference type="EMBL" id="KAF0892145.1"/>
    </source>
</evidence>
<dbReference type="AlphaFoldDB" id="A0A6G1BUX3"/>
<dbReference type="Proteomes" id="UP000479710">
    <property type="component" value="Unassembled WGS sequence"/>
</dbReference>
<sequence>MKSLKMLCSPPAPAMGSEKAAGRAVQKRYEGLLTVLPKAVKGKGTWYWSRSSSPPPTPGCRPTHRACLRSTSSAAPAPTSPRHRRVPPWHPVRLSGVHSRGARVPPPPPHRRRPVAGLLPAAARAAVATANKASPGAMLPKPQADAALALLADWFLESSGGVSRRSFLRHVGLPELQRTDLARPRLDA</sequence>
<evidence type="ECO:0000256" key="1">
    <source>
        <dbReference type="SAM" id="MobiDB-lite"/>
    </source>
</evidence>
<name>A0A6G1BUX3_9ORYZ</name>
<evidence type="ECO:0000259" key="2">
    <source>
        <dbReference type="Pfam" id="PF25908"/>
    </source>
</evidence>
<feature type="domain" description="DUF7963" evidence="2">
    <location>
        <begin position="17"/>
        <end position="50"/>
    </location>
</feature>
<dbReference type="EMBL" id="SPHZ02000011">
    <property type="protein sequence ID" value="KAF0892145.1"/>
    <property type="molecule type" value="Genomic_DNA"/>
</dbReference>
<dbReference type="OrthoDB" id="1873691at2759"/>
<comment type="caution">
    <text evidence="3">The sequence shown here is derived from an EMBL/GenBank/DDBJ whole genome shotgun (WGS) entry which is preliminary data.</text>
</comment>
<reference evidence="3 4" key="1">
    <citation type="submission" date="2019-11" db="EMBL/GenBank/DDBJ databases">
        <title>Whole genome sequence of Oryza granulata.</title>
        <authorList>
            <person name="Li W."/>
        </authorList>
    </citation>
    <scope>NUCLEOTIDE SEQUENCE [LARGE SCALE GENOMIC DNA]</scope>
    <source>
        <strain evidence="4">cv. Menghai</strain>
        <tissue evidence="3">Leaf</tissue>
    </source>
</reference>
<dbReference type="InterPro" id="IPR058269">
    <property type="entry name" value="DUF7963"/>
</dbReference>
<protein>
    <recommendedName>
        <fullName evidence="2">DUF7963 domain-containing protein</fullName>
    </recommendedName>
</protein>
<feature type="region of interest" description="Disordered" evidence="1">
    <location>
        <begin position="45"/>
        <end position="110"/>
    </location>
</feature>
<accession>A0A6G1BUX3</accession>
<evidence type="ECO:0000313" key="4">
    <source>
        <dbReference type="Proteomes" id="UP000479710"/>
    </source>
</evidence>